<dbReference type="GO" id="GO:0005886">
    <property type="term" value="C:plasma membrane"/>
    <property type="evidence" value="ECO:0007669"/>
    <property type="project" value="UniProtKB-SubCell"/>
</dbReference>
<keyword evidence="9" id="KW-0732">Signal</keyword>
<dbReference type="GO" id="GO:0016485">
    <property type="term" value="P:protein processing"/>
    <property type="evidence" value="ECO:0007669"/>
    <property type="project" value="TreeGrafter"/>
</dbReference>
<dbReference type="AlphaFoldDB" id="A0A1I8MSJ3"/>
<dbReference type="SUPFAM" id="SSF55486">
    <property type="entry name" value="Metalloproteases ('zincins'), catalytic domain"/>
    <property type="match status" value="1"/>
</dbReference>
<keyword evidence="5" id="KW-0479">Metal-binding</keyword>
<evidence type="ECO:0000256" key="4">
    <source>
        <dbReference type="ARBA" id="ARBA00022670"/>
    </source>
</evidence>
<dbReference type="VEuPathDB" id="VectorBase:MDOA008016"/>
<dbReference type="PROSITE" id="PS51885">
    <property type="entry name" value="NEPRILYSIN"/>
    <property type="match status" value="1"/>
</dbReference>
<evidence type="ECO:0000256" key="7">
    <source>
        <dbReference type="ARBA" id="ARBA00022833"/>
    </source>
</evidence>
<keyword evidence="6" id="KW-0378">Hydrolase</keyword>
<dbReference type="Pfam" id="PF01431">
    <property type="entry name" value="Peptidase_M13"/>
    <property type="match status" value="1"/>
</dbReference>
<dbReference type="GO" id="GO:0046872">
    <property type="term" value="F:metal ion binding"/>
    <property type="evidence" value="ECO:0007669"/>
    <property type="project" value="UniProtKB-KW"/>
</dbReference>
<evidence type="ECO:0000256" key="6">
    <source>
        <dbReference type="ARBA" id="ARBA00022801"/>
    </source>
</evidence>
<dbReference type="Gene3D" id="1.10.1380.10">
    <property type="entry name" value="Neutral endopeptidase , domain2"/>
    <property type="match status" value="1"/>
</dbReference>
<accession>A0A1I8MSJ3</accession>
<dbReference type="PANTHER" id="PTHR11733:SF167">
    <property type="entry name" value="FI17812P1-RELATED"/>
    <property type="match status" value="1"/>
</dbReference>
<comment type="similarity">
    <text evidence="3">Belongs to the peptidase M13 family.</text>
</comment>
<evidence type="ECO:0000256" key="1">
    <source>
        <dbReference type="ARBA" id="ARBA00001947"/>
    </source>
</evidence>
<evidence type="ECO:0000256" key="9">
    <source>
        <dbReference type="SAM" id="SignalP"/>
    </source>
</evidence>
<protein>
    <recommendedName>
        <fullName evidence="13">Peptidase family M13</fullName>
    </recommendedName>
</protein>
<evidence type="ECO:0000259" key="11">
    <source>
        <dbReference type="Pfam" id="PF05649"/>
    </source>
</evidence>
<feature type="domain" description="Peptidase M13 N-terminal" evidence="11">
    <location>
        <begin position="59"/>
        <end position="403"/>
    </location>
</feature>
<dbReference type="PANTHER" id="PTHR11733">
    <property type="entry name" value="ZINC METALLOPROTEASE FAMILY M13 NEPRILYSIN-RELATED"/>
    <property type="match status" value="1"/>
</dbReference>
<sequence>MNSCLRSSPLLVMIFLVIKQQAICELIRLPTPALTSRKIILNHRQLKSIEASMDLNTDPCENFYQYACGNWDSMHTNVTKYHDYYRMIEYYTNREMAIALSKKTTLTKEPKFVEKARAYFKSCTSMRHLDLRQFLKWLDDNENLRTVVGGTNGNASTDYPDWIRNLAVLKKYGLSGIFMDEIYFKDLRIFKLSRPIKSNGFVKFPYQTYHVLAKSSFGWKNETLNDKWIQFSSLENDLQNLQLTTNGTQKSFNIFTIQEIPWLKYYMDTLLENTQIPVKNLRIFVSDMTYLTRLYRLLYTYDAEFIGEYLQIRFLWSVLTNGYTKFTPDMCALKTRQFMYLATDWLYEHQHPVLVKSVPKIEFIFQNIKEHFRKLLLTNPNGFDKNVMSFLLKKLNSIQLQVGHLPRTNTQAKLENIYKHLNMNESNFYHNQMQLLKFQTNNTFLNYIATQNRSEYIEHTKKLSPYFHRIYNTVVLPITTLQLPIYDVNLYDLYQYSSLGYILGHEITHGFDTLGTQRDPNGRKLTIYHDMINANARFKENLECIRNLNNGRIDEKIADVTGFRVAFQTYFEMHPNARQQTLNVNGRNLTLDKVFFLNHAQFRCTSAKANVFSDKTHGTAEDRIVDALSHFPEFVKTFQCSKYSDMYLEKTCQLWRR</sequence>
<organism evidence="12">
    <name type="scientific">Musca domestica</name>
    <name type="common">House fly</name>
    <dbReference type="NCBI Taxonomy" id="7370"/>
    <lineage>
        <taxon>Eukaryota</taxon>
        <taxon>Metazoa</taxon>
        <taxon>Ecdysozoa</taxon>
        <taxon>Arthropoda</taxon>
        <taxon>Hexapoda</taxon>
        <taxon>Insecta</taxon>
        <taxon>Pterygota</taxon>
        <taxon>Neoptera</taxon>
        <taxon>Endopterygota</taxon>
        <taxon>Diptera</taxon>
        <taxon>Brachycera</taxon>
        <taxon>Muscomorpha</taxon>
        <taxon>Muscoidea</taxon>
        <taxon>Muscidae</taxon>
        <taxon>Musca</taxon>
    </lineage>
</organism>
<comment type="subcellular location">
    <subcellularLocation>
        <location evidence="2">Cell membrane</location>
        <topology evidence="2">Single-pass type II membrane protein</topology>
    </subcellularLocation>
</comment>
<keyword evidence="7" id="KW-0862">Zinc</keyword>
<proteinExistence type="inferred from homology"/>
<evidence type="ECO:0008006" key="13">
    <source>
        <dbReference type="Google" id="ProtNLM"/>
    </source>
</evidence>
<evidence type="ECO:0000256" key="5">
    <source>
        <dbReference type="ARBA" id="ARBA00022723"/>
    </source>
</evidence>
<evidence type="ECO:0000256" key="3">
    <source>
        <dbReference type="ARBA" id="ARBA00007357"/>
    </source>
</evidence>
<dbReference type="PRINTS" id="PR00786">
    <property type="entry name" value="NEPRILYSIN"/>
</dbReference>
<evidence type="ECO:0000313" key="12">
    <source>
        <dbReference type="EnsemblMetazoa" id="MDOA008016-PA"/>
    </source>
</evidence>
<feature type="chain" id="PRO_5044560789" description="Peptidase family M13" evidence="9">
    <location>
        <begin position="25"/>
        <end position="657"/>
    </location>
</feature>
<keyword evidence="4" id="KW-0645">Protease</keyword>
<dbReference type="VEuPathDB" id="VectorBase:MDOMA2_000656"/>
<dbReference type="EnsemblMetazoa" id="MDOA008016-RA">
    <property type="protein sequence ID" value="MDOA008016-PA"/>
    <property type="gene ID" value="MDOA008016"/>
</dbReference>
<dbReference type="InterPro" id="IPR008753">
    <property type="entry name" value="Peptidase_M13_N"/>
</dbReference>
<evidence type="ECO:0000256" key="8">
    <source>
        <dbReference type="ARBA" id="ARBA00023049"/>
    </source>
</evidence>
<dbReference type="InterPro" id="IPR000718">
    <property type="entry name" value="Peptidase_M13"/>
</dbReference>
<dbReference type="GO" id="GO:0004222">
    <property type="term" value="F:metalloendopeptidase activity"/>
    <property type="evidence" value="ECO:0007669"/>
    <property type="project" value="InterPro"/>
</dbReference>
<dbReference type="InterPro" id="IPR024079">
    <property type="entry name" value="MetalloPept_cat_dom_sf"/>
</dbReference>
<feature type="domain" description="Peptidase M13 C-terminal" evidence="10">
    <location>
        <begin position="469"/>
        <end position="654"/>
    </location>
</feature>
<dbReference type="InterPro" id="IPR042089">
    <property type="entry name" value="Peptidase_M13_dom_2"/>
</dbReference>
<name>A0A1I8MSJ3_MUSDO</name>
<dbReference type="Pfam" id="PF05649">
    <property type="entry name" value="Peptidase_M13_N"/>
    <property type="match status" value="1"/>
</dbReference>
<dbReference type="InterPro" id="IPR018497">
    <property type="entry name" value="Peptidase_M13_C"/>
</dbReference>
<keyword evidence="8" id="KW-0482">Metalloprotease</keyword>
<feature type="signal peptide" evidence="9">
    <location>
        <begin position="1"/>
        <end position="24"/>
    </location>
</feature>
<comment type="cofactor">
    <cofactor evidence="1">
        <name>Zn(2+)</name>
        <dbReference type="ChEBI" id="CHEBI:29105"/>
    </cofactor>
</comment>
<dbReference type="eggNOG" id="KOG3624">
    <property type="taxonomic scope" value="Eukaryota"/>
</dbReference>
<gene>
    <name evidence="12" type="primary">101894347</name>
</gene>
<reference evidence="12" key="1">
    <citation type="submission" date="2020-05" db="UniProtKB">
        <authorList>
            <consortium name="EnsemblMetazoa"/>
        </authorList>
    </citation>
    <scope>IDENTIFICATION</scope>
    <source>
        <strain evidence="12">Aabys</strain>
    </source>
</reference>
<evidence type="ECO:0000256" key="2">
    <source>
        <dbReference type="ARBA" id="ARBA00004401"/>
    </source>
</evidence>
<evidence type="ECO:0000259" key="10">
    <source>
        <dbReference type="Pfam" id="PF01431"/>
    </source>
</evidence>
<dbReference type="Gene3D" id="3.40.390.10">
    <property type="entry name" value="Collagenase (Catalytic Domain)"/>
    <property type="match status" value="1"/>
</dbReference>